<evidence type="ECO:0000313" key="2">
    <source>
        <dbReference type="EMBL" id="KAJ7363063.1"/>
    </source>
</evidence>
<gene>
    <name evidence="2" type="ORF">DFH08DRAFT_800052</name>
</gene>
<sequence length="151" mass="16433">MPPRRDPGSGASQISGSASSHASKASKALGKVKNTAKKAQATIEDGDEELAFLGSTPTQEKSDTGHDESDNEEGGFPLPVFFAYLFLEGNTDNDHDNYHTSNAPQSVGTPSVQEFTEEEKLNEMKKKWTSPIYSFCSDIKIGWEDDGCRRA</sequence>
<protein>
    <submittedName>
        <fullName evidence="2">Uncharacterized protein</fullName>
    </submittedName>
</protein>
<keyword evidence="3" id="KW-1185">Reference proteome</keyword>
<feature type="compositionally biased region" description="Polar residues" evidence="1">
    <location>
        <begin position="99"/>
        <end position="113"/>
    </location>
</feature>
<feature type="compositionally biased region" description="Low complexity" evidence="1">
    <location>
        <begin position="8"/>
        <end position="31"/>
    </location>
</feature>
<dbReference type="AlphaFoldDB" id="A0AAD7AN13"/>
<dbReference type="Proteomes" id="UP001218218">
    <property type="component" value="Unassembled WGS sequence"/>
</dbReference>
<organism evidence="2 3">
    <name type="scientific">Mycena albidolilacea</name>
    <dbReference type="NCBI Taxonomy" id="1033008"/>
    <lineage>
        <taxon>Eukaryota</taxon>
        <taxon>Fungi</taxon>
        <taxon>Dikarya</taxon>
        <taxon>Basidiomycota</taxon>
        <taxon>Agaricomycotina</taxon>
        <taxon>Agaricomycetes</taxon>
        <taxon>Agaricomycetidae</taxon>
        <taxon>Agaricales</taxon>
        <taxon>Marasmiineae</taxon>
        <taxon>Mycenaceae</taxon>
        <taxon>Mycena</taxon>
    </lineage>
</organism>
<evidence type="ECO:0000256" key="1">
    <source>
        <dbReference type="SAM" id="MobiDB-lite"/>
    </source>
</evidence>
<feature type="region of interest" description="Disordered" evidence="1">
    <location>
        <begin position="1"/>
        <end position="76"/>
    </location>
</feature>
<dbReference type="EMBL" id="JARIHO010000004">
    <property type="protein sequence ID" value="KAJ7363063.1"/>
    <property type="molecule type" value="Genomic_DNA"/>
</dbReference>
<reference evidence="2" key="1">
    <citation type="submission" date="2023-03" db="EMBL/GenBank/DDBJ databases">
        <title>Massive genome expansion in bonnet fungi (Mycena s.s.) driven by repeated elements and novel gene families across ecological guilds.</title>
        <authorList>
            <consortium name="Lawrence Berkeley National Laboratory"/>
            <person name="Harder C.B."/>
            <person name="Miyauchi S."/>
            <person name="Viragh M."/>
            <person name="Kuo A."/>
            <person name="Thoen E."/>
            <person name="Andreopoulos B."/>
            <person name="Lu D."/>
            <person name="Skrede I."/>
            <person name="Drula E."/>
            <person name="Henrissat B."/>
            <person name="Morin E."/>
            <person name="Kohler A."/>
            <person name="Barry K."/>
            <person name="LaButti K."/>
            <person name="Morin E."/>
            <person name="Salamov A."/>
            <person name="Lipzen A."/>
            <person name="Mereny Z."/>
            <person name="Hegedus B."/>
            <person name="Baldrian P."/>
            <person name="Stursova M."/>
            <person name="Weitz H."/>
            <person name="Taylor A."/>
            <person name="Grigoriev I.V."/>
            <person name="Nagy L.G."/>
            <person name="Martin F."/>
            <person name="Kauserud H."/>
        </authorList>
    </citation>
    <scope>NUCLEOTIDE SEQUENCE</scope>
    <source>
        <strain evidence="2">CBHHK002</strain>
    </source>
</reference>
<evidence type="ECO:0000313" key="3">
    <source>
        <dbReference type="Proteomes" id="UP001218218"/>
    </source>
</evidence>
<accession>A0AAD7AN13</accession>
<comment type="caution">
    <text evidence="2">The sequence shown here is derived from an EMBL/GenBank/DDBJ whole genome shotgun (WGS) entry which is preliminary data.</text>
</comment>
<proteinExistence type="predicted"/>
<name>A0AAD7AN13_9AGAR</name>
<feature type="region of interest" description="Disordered" evidence="1">
    <location>
        <begin position="93"/>
        <end position="113"/>
    </location>
</feature>